<evidence type="ECO:0000313" key="2">
    <source>
        <dbReference type="EMBL" id="CDZ96955.1"/>
    </source>
</evidence>
<name>A0A0F7SFD0_PHARH</name>
<dbReference type="EMBL" id="LN483167">
    <property type="protein sequence ID" value="CDZ96955.1"/>
    <property type="molecule type" value="Genomic_DNA"/>
</dbReference>
<sequence length="64" mass="6802">MISTEELKRQQAGLDAEGSMSTAEGRRTSTYVIYSTSTLAETIEPSSTSTLLSSSSSHASPRSM</sequence>
<dbReference type="AlphaFoldDB" id="A0A0F7SFD0"/>
<accession>A0A0F7SFD0</accession>
<protein>
    <submittedName>
        <fullName evidence="2">Uncharacterized protein</fullName>
    </submittedName>
</protein>
<feature type="region of interest" description="Disordered" evidence="1">
    <location>
        <begin position="43"/>
        <end position="64"/>
    </location>
</feature>
<feature type="region of interest" description="Disordered" evidence="1">
    <location>
        <begin position="1"/>
        <end position="26"/>
    </location>
</feature>
<evidence type="ECO:0000256" key="1">
    <source>
        <dbReference type="SAM" id="MobiDB-lite"/>
    </source>
</evidence>
<proteinExistence type="predicted"/>
<organism evidence="2">
    <name type="scientific">Phaffia rhodozyma</name>
    <name type="common">Yeast</name>
    <name type="synonym">Xanthophyllomyces dendrorhous</name>
    <dbReference type="NCBI Taxonomy" id="264483"/>
    <lineage>
        <taxon>Eukaryota</taxon>
        <taxon>Fungi</taxon>
        <taxon>Dikarya</taxon>
        <taxon>Basidiomycota</taxon>
        <taxon>Agaricomycotina</taxon>
        <taxon>Tremellomycetes</taxon>
        <taxon>Cystofilobasidiales</taxon>
        <taxon>Mrakiaceae</taxon>
        <taxon>Phaffia</taxon>
    </lineage>
</organism>
<feature type="compositionally biased region" description="Low complexity" evidence="1">
    <location>
        <begin position="46"/>
        <end position="57"/>
    </location>
</feature>
<reference evidence="2" key="1">
    <citation type="submission" date="2014-08" db="EMBL/GenBank/DDBJ databases">
        <authorList>
            <person name="Sharma Rahul"/>
            <person name="Thines Marco"/>
        </authorList>
    </citation>
    <scope>NUCLEOTIDE SEQUENCE</scope>
</reference>